<gene>
    <name evidence="10" type="ORF">INT44_008739</name>
</gene>
<evidence type="ECO:0000256" key="6">
    <source>
        <dbReference type="ARBA" id="ARBA00023067"/>
    </source>
</evidence>
<feature type="compositionally biased region" description="Basic residues" evidence="8">
    <location>
        <begin position="1025"/>
        <end position="1035"/>
    </location>
</feature>
<dbReference type="GO" id="GO:0007076">
    <property type="term" value="P:mitotic chromosome condensation"/>
    <property type="evidence" value="ECO:0007669"/>
    <property type="project" value="InterPro"/>
</dbReference>
<evidence type="ECO:0000256" key="4">
    <source>
        <dbReference type="ARBA" id="ARBA00022618"/>
    </source>
</evidence>
<evidence type="ECO:0000256" key="2">
    <source>
        <dbReference type="ARBA" id="ARBA00006533"/>
    </source>
</evidence>
<keyword evidence="7" id="KW-0131">Cell cycle</keyword>
<dbReference type="InterPro" id="IPR027165">
    <property type="entry name" value="CND3"/>
</dbReference>
<proteinExistence type="inferred from homology"/>
<keyword evidence="11" id="KW-1185">Reference proteome</keyword>
<dbReference type="InterPro" id="IPR025977">
    <property type="entry name" value="Cnd3_C"/>
</dbReference>
<dbReference type="PANTHER" id="PTHR14418">
    <property type="entry name" value="CONDENSIN COMPLEX SUBUNIT 3-RELATED"/>
    <property type="match status" value="1"/>
</dbReference>
<feature type="compositionally biased region" description="Acidic residues" evidence="8">
    <location>
        <begin position="957"/>
        <end position="1011"/>
    </location>
</feature>
<dbReference type="GO" id="GO:0000793">
    <property type="term" value="C:condensed chromosome"/>
    <property type="evidence" value="ECO:0007669"/>
    <property type="project" value="TreeGrafter"/>
</dbReference>
<evidence type="ECO:0000256" key="5">
    <source>
        <dbReference type="ARBA" id="ARBA00022776"/>
    </source>
</evidence>
<dbReference type="Gene3D" id="1.25.10.10">
    <property type="entry name" value="Leucine-rich Repeat Variant"/>
    <property type="match status" value="1"/>
</dbReference>
<keyword evidence="5" id="KW-0498">Mitosis</keyword>
<protein>
    <recommendedName>
        <fullName evidence="9">Nuclear condensin complex subunit 3 C-terminal domain-containing protein</fullName>
    </recommendedName>
</protein>
<evidence type="ECO:0000256" key="3">
    <source>
        <dbReference type="ARBA" id="ARBA00022454"/>
    </source>
</evidence>
<reference evidence="10" key="1">
    <citation type="submission" date="2020-12" db="EMBL/GenBank/DDBJ databases">
        <title>Metabolic potential, ecology and presence of endohyphal bacteria is reflected in genomic diversity of Mucoromycotina.</title>
        <authorList>
            <person name="Muszewska A."/>
            <person name="Okrasinska A."/>
            <person name="Steczkiewicz K."/>
            <person name="Drgas O."/>
            <person name="Orlowska M."/>
            <person name="Perlinska-Lenart U."/>
            <person name="Aleksandrzak-Piekarczyk T."/>
            <person name="Szatraj K."/>
            <person name="Zielenkiewicz U."/>
            <person name="Pilsyk S."/>
            <person name="Malc E."/>
            <person name="Mieczkowski P."/>
            <person name="Kruszewska J.S."/>
            <person name="Biernat P."/>
            <person name="Pawlowska J."/>
        </authorList>
    </citation>
    <scope>NUCLEOTIDE SEQUENCE</scope>
    <source>
        <strain evidence="10">WA0000051536</strain>
    </source>
</reference>
<keyword evidence="3" id="KW-0158">Chromosome</keyword>
<feature type="non-terminal residue" evidence="10">
    <location>
        <position position="1"/>
    </location>
</feature>
<evidence type="ECO:0000256" key="1">
    <source>
        <dbReference type="ARBA" id="ARBA00004286"/>
    </source>
</evidence>
<feature type="compositionally biased region" description="Acidic residues" evidence="8">
    <location>
        <begin position="1041"/>
        <end position="1056"/>
    </location>
</feature>
<feature type="domain" description="Nuclear condensin complex subunit 3 C-terminal" evidence="9">
    <location>
        <begin position="557"/>
        <end position="842"/>
    </location>
</feature>
<comment type="similarity">
    <text evidence="2">Belongs to the CND3 (condensin subunit 3) family.</text>
</comment>
<comment type="subcellular location">
    <subcellularLocation>
        <location evidence="1">Chromosome</location>
    </subcellularLocation>
</comment>
<feature type="region of interest" description="Disordered" evidence="8">
    <location>
        <begin position="502"/>
        <end position="541"/>
    </location>
</feature>
<comment type="caution">
    <text evidence="10">The sequence shown here is derived from an EMBL/GenBank/DDBJ whole genome shotgun (WGS) entry which is preliminary data.</text>
</comment>
<evidence type="ECO:0000256" key="8">
    <source>
        <dbReference type="SAM" id="MobiDB-lite"/>
    </source>
</evidence>
<sequence>VVKLPFSFDMSHATKKAKALKSLKTAIPQLFQESQKPNANGRSVAVDLRKIQEACALNSPIVEHELHDIDPEGELQFNLEVIRNLNKILPVKKKEPTVDRVIRFIAAFMQYTQSLDVKETDDMQDDSEEVIETVSSRFVEFLLTHLLKGITVRDKAVRLRCCQIIALSINSLGEIDEDLYQKLKKSLFERVRDKEYSVRIQAVTALSRLQNADDEEDEVDGRTVSEKLIDIMQHDPSAEVRRVVLFNLDQTKRSIPYIIERARDIDPINRRFVFIKPMSEIPDFRMLSISQRHQLLDAGLKDRDALVLKAVSKMISNHWIKHADHNLLEFLERLDVVDNPSAHGALEAFFDARPDIIESINFNDEFWDNLSIESAFLARVFTKYLQKKELHEKLDVVLPEVTRHAFYIQKYNNAWQQASRETEGVYEYIVAQLLDIAKILDYADEIGRRKMFMLLREIIMVPDIPDDHLSSIVELIKIISLGERDFTRIMIEIISDIREQVNPEEETDINESLQTPATPSKRMRMNSESASPKPNTAGPPEEEFDPDVIQKMLIQIKCLNICRNMLERSEESLQENSSMYGLLNELIIPSVQSKEVVLREEGLHCLGLCCCLDKTLGLHNVPLFIHCIKNGHTELQLKALMVGILFDVIMTYGYNTVAPKAGGVSRMDDQELRSLFQLSLDHENADIQAVTVQGICKIMLNRMFKDAEILKLMILLYFYPSTVDNQKLRQCLSYFLPVYCYSSNDVQPLVVSVFVPALIHLLGTHSDLEADEEMVPPGQIVQVMLDWTDPRKISVPSVLNNPDKPVDMGVQADLAIDILKAMFVEHGQTRKVLCQVLPKLYIDEAGESRFRTMTLLSGNLEHKNPINDALTRNAFNRFNKGLLVHFNESAEALDDEELAKLHNYEHVLEFIHTAQEEYVEPSSAADTPITPRTARARSTKEKARQHIEEIAEKIASEEDSDDDSEEGSEMEESEEEGSEEGSDNESDEASDNDSDGEDENDKELAEPDDGPDTDHDAQEPEIAQKKSKAAKRKTPSRSQDEDSPFSEDDDSSSGSD</sequence>
<evidence type="ECO:0000313" key="10">
    <source>
        <dbReference type="EMBL" id="KAG2173387.1"/>
    </source>
</evidence>
<evidence type="ECO:0000256" key="7">
    <source>
        <dbReference type="ARBA" id="ARBA00023306"/>
    </source>
</evidence>
<dbReference type="PANTHER" id="PTHR14418:SF5">
    <property type="entry name" value="CONDENSIN COMPLEX SUBUNIT 3"/>
    <property type="match status" value="1"/>
</dbReference>
<dbReference type="InterPro" id="IPR016024">
    <property type="entry name" value="ARM-type_fold"/>
</dbReference>
<dbReference type="GO" id="GO:0051301">
    <property type="term" value="P:cell division"/>
    <property type="evidence" value="ECO:0007669"/>
    <property type="project" value="UniProtKB-KW"/>
</dbReference>
<dbReference type="AlphaFoldDB" id="A0A8H7PG82"/>
<evidence type="ECO:0000313" key="11">
    <source>
        <dbReference type="Proteomes" id="UP000612746"/>
    </source>
</evidence>
<accession>A0A8H7PG82</accession>
<dbReference type="OrthoDB" id="27187at2759"/>
<dbReference type="InterPro" id="IPR011989">
    <property type="entry name" value="ARM-like"/>
</dbReference>
<dbReference type="SUPFAM" id="SSF48371">
    <property type="entry name" value="ARM repeat"/>
    <property type="match status" value="1"/>
</dbReference>
<dbReference type="GO" id="GO:0000796">
    <property type="term" value="C:condensin complex"/>
    <property type="evidence" value="ECO:0007669"/>
    <property type="project" value="InterPro"/>
</dbReference>
<dbReference type="EMBL" id="JAEPRA010000019">
    <property type="protein sequence ID" value="KAG2173387.1"/>
    <property type="molecule type" value="Genomic_DNA"/>
</dbReference>
<evidence type="ECO:0000259" key="9">
    <source>
        <dbReference type="Pfam" id="PF12719"/>
    </source>
</evidence>
<feature type="compositionally biased region" description="Basic and acidic residues" evidence="8">
    <location>
        <begin position="1012"/>
        <end position="1024"/>
    </location>
</feature>
<feature type="compositionally biased region" description="Basic and acidic residues" evidence="8">
    <location>
        <begin position="938"/>
        <end position="956"/>
    </location>
</feature>
<feature type="region of interest" description="Disordered" evidence="8">
    <location>
        <begin position="918"/>
        <end position="1056"/>
    </location>
</feature>
<name>A0A8H7PG82_9FUNG</name>
<keyword evidence="4" id="KW-0132">Cell division</keyword>
<dbReference type="Pfam" id="PF12719">
    <property type="entry name" value="Cnd3"/>
    <property type="match status" value="1"/>
</dbReference>
<keyword evidence="6" id="KW-0226">DNA condensation</keyword>
<dbReference type="Proteomes" id="UP000612746">
    <property type="component" value="Unassembled WGS sequence"/>
</dbReference>
<organism evidence="10 11">
    <name type="scientific">Umbelopsis vinacea</name>
    <dbReference type="NCBI Taxonomy" id="44442"/>
    <lineage>
        <taxon>Eukaryota</taxon>
        <taxon>Fungi</taxon>
        <taxon>Fungi incertae sedis</taxon>
        <taxon>Mucoromycota</taxon>
        <taxon>Mucoromycotina</taxon>
        <taxon>Umbelopsidomycetes</taxon>
        <taxon>Umbelopsidales</taxon>
        <taxon>Umbelopsidaceae</taxon>
        <taxon>Umbelopsis</taxon>
    </lineage>
</organism>